<dbReference type="InterPro" id="IPR017938">
    <property type="entry name" value="Riboflavin_synthase-like_b-brl"/>
</dbReference>
<keyword evidence="5" id="KW-1185">Reference proteome</keyword>
<evidence type="ECO:0000259" key="1">
    <source>
        <dbReference type="PROSITE" id="PS51384"/>
    </source>
</evidence>
<dbReference type="PANTHER" id="PTHR30157:SF0">
    <property type="entry name" value="NADPH-DEPENDENT FERRIC-CHELATE REDUCTASE"/>
    <property type="match status" value="1"/>
</dbReference>
<dbReference type="Pfam" id="PF08021">
    <property type="entry name" value="FAD_binding_9"/>
    <property type="match status" value="1"/>
</dbReference>
<dbReference type="InterPro" id="IPR007037">
    <property type="entry name" value="SIP_rossman_dom"/>
</dbReference>
<gene>
    <name evidence="3" type="ORF">A8L58_10520</name>
    <name evidence="2" type="ORF">AXH35_09080</name>
</gene>
<evidence type="ECO:0000313" key="3">
    <source>
        <dbReference type="EMBL" id="AOZ47044.1"/>
    </source>
</evidence>
<organism evidence="2 4">
    <name type="scientific">Acidipropionibacterium acidipropionici</name>
    <dbReference type="NCBI Taxonomy" id="1748"/>
    <lineage>
        <taxon>Bacteria</taxon>
        <taxon>Bacillati</taxon>
        <taxon>Actinomycetota</taxon>
        <taxon>Actinomycetes</taxon>
        <taxon>Propionibacteriales</taxon>
        <taxon>Propionibacteriaceae</taxon>
        <taxon>Acidipropionibacterium</taxon>
    </lineage>
</organism>
<accession>A0AAC8YF62</accession>
<dbReference type="PROSITE" id="PS51384">
    <property type="entry name" value="FAD_FR"/>
    <property type="match status" value="1"/>
</dbReference>
<dbReference type="GO" id="GO:0016491">
    <property type="term" value="F:oxidoreductase activity"/>
    <property type="evidence" value="ECO:0007669"/>
    <property type="project" value="InterPro"/>
</dbReference>
<dbReference type="RefSeq" id="WP_062819647.1">
    <property type="nucleotide sequence ID" value="NZ_CP014352.1"/>
</dbReference>
<protein>
    <recommendedName>
        <fullName evidence="1">FAD-binding FR-type domain-containing protein</fullName>
    </recommendedName>
</protein>
<dbReference type="InterPro" id="IPR017927">
    <property type="entry name" value="FAD-bd_FR_type"/>
</dbReference>
<name>A0AAC8YF62_9ACTN</name>
<evidence type="ECO:0000313" key="2">
    <source>
        <dbReference type="EMBL" id="AMS05573.1"/>
    </source>
</evidence>
<dbReference type="InterPro" id="IPR039261">
    <property type="entry name" value="FNR_nucleotide-bd"/>
</dbReference>
<dbReference type="Pfam" id="PF04954">
    <property type="entry name" value="SIP"/>
    <property type="match status" value="1"/>
</dbReference>
<dbReference type="Proteomes" id="UP000178666">
    <property type="component" value="Chromosome"/>
</dbReference>
<dbReference type="InterPro" id="IPR013113">
    <property type="entry name" value="SIP_FAD-bd"/>
</dbReference>
<dbReference type="InterPro" id="IPR039374">
    <property type="entry name" value="SIP_fam"/>
</dbReference>
<sequence>MSKPLQQVRVTAVSHDVAGITSIDFDPGLAPRSHVDDHVKILLPPRGASYDSPVPIPAPTGPAPLLRTYTRRRYDPATGAWGIDVLDLGHGGPGASWASAVRPGDRVTVRGPGGHWQMPEHPGTVWMVGDAVALPAISNALDELPADAEAVVLIEAGHHSYPLPRRPGARIVEVPVTPDGSALVDAVRRLETPRGPWWAFVHGQADMIRPLRRHLRIERGLPKERLLLSAYWIAGRDAEGWRGMKPAFNRAMEAESGD</sequence>
<evidence type="ECO:0000313" key="5">
    <source>
        <dbReference type="Proteomes" id="UP000178666"/>
    </source>
</evidence>
<dbReference type="EMBL" id="CP014352">
    <property type="protein sequence ID" value="AMS05573.1"/>
    <property type="molecule type" value="Genomic_DNA"/>
</dbReference>
<feature type="domain" description="FAD-binding FR-type" evidence="1">
    <location>
        <begin position="1"/>
        <end position="119"/>
    </location>
</feature>
<proteinExistence type="predicted"/>
<evidence type="ECO:0000313" key="4">
    <source>
        <dbReference type="Proteomes" id="UP000075221"/>
    </source>
</evidence>
<reference evidence="3 5" key="1">
    <citation type="journal article" date="2016" name="Plant Dis.">
        <title>Improved production of propionic acid using genome shuffling.</title>
        <authorList>
            <person name="Luna-Flores C.H."/>
            <person name="Palfreyman R.W."/>
            <person name="Kromer J.O."/>
            <person name="Nielsen L.K."/>
            <person name="Marcellin E."/>
        </authorList>
    </citation>
    <scope>NUCLEOTIDE SEQUENCE [LARGE SCALE GENOMIC DNA]</scope>
    <source>
        <strain evidence="3 5">F3E8</strain>
    </source>
</reference>
<dbReference type="EMBL" id="CP015970">
    <property type="protein sequence ID" value="AOZ47044.1"/>
    <property type="molecule type" value="Genomic_DNA"/>
</dbReference>
<dbReference type="Gene3D" id="2.40.30.10">
    <property type="entry name" value="Translation factors"/>
    <property type="match status" value="1"/>
</dbReference>
<reference evidence="2 4" key="2">
    <citation type="submission" date="2016-02" db="EMBL/GenBank/DDBJ databases">
        <title>Complete Genome Sequence of Propionibacterium acidipropionici ATCC 55737.</title>
        <authorList>
            <person name="Luna Flores C.H."/>
            <person name="Nielsen L.K."/>
            <person name="Marcellin E."/>
        </authorList>
    </citation>
    <scope>NUCLEOTIDE SEQUENCE [LARGE SCALE GENOMIC DNA]</scope>
    <source>
        <strain evidence="2 4">ATCC 55737</strain>
    </source>
</reference>
<dbReference type="CDD" id="cd06193">
    <property type="entry name" value="siderophore_interacting"/>
    <property type="match status" value="1"/>
</dbReference>
<dbReference type="PANTHER" id="PTHR30157">
    <property type="entry name" value="FERRIC REDUCTASE, NADPH-DEPENDENT"/>
    <property type="match status" value="1"/>
</dbReference>
<dbReference type="Gene3D" id="3.40.50.80">
    <property type="entry name" value="Nucleotide-binding domain of ferredoxin-NADP reductase (FNR) module"/>
    <property type="match status" value="1"/>
</dbReference>
<dbReference type="SUPFAM" id="SSF63380">
    <property type="entry name" value="Riboflavin synthase domain-like"/>
    <property type="match status" value="1"/>
</dbReference>
<dbReference type="AlphaFoldDB" id="A0AAC8YF62"/>
<dbReference type="Proteomes" id="UP000075221">
    <property type="component" value="Chromosome"/>
</dbReference>